<evidence type="ECO:0000256" key="9">
    <source>
        <dbReference type="ARBA" id="ARBA00024910"/>
    </source>
</evidence>
<dbReference type="GO" id="GO:0005829">
    <property type="term" value="C:cytosol"/>
    <property type="evidence" value="ECO:0007669"/>
    <property type="project" value="TreeGrafter"/>
</dbReference>
<gene>
    <name evidence="13" type="ordered locus">Thivi_3388</name>
</gene>
<dbReference type="InterPro" id="IPR042233">
    <property type="entry name" value="Cell_div_ZapA_N"/>
</dbReference>
<keyword evidence="4" id="KW-0963">Cytoplasm</keyword>
<name>I3YE40_THIV6</name>
<dbReference type="HOGENOM" id="CLU_116623_2_1_6"/>
<dbReference type="RefSeq" id="WP_014779663.1">
    <property type="nucleotide sequence ID" value="NC_018012.1"/>
</dbReference>
<evidence type="ECO:0000313" key="13">
    <source>
        <dbReference type="EMBL" id="AFL75258.1"/>
    </source>
</evidence>
<dbReference type="eggNOG" id="COG3027">
    <property type="taxonomic scope" value="Bacteria"/>
</dbReference>
<dbReference type="PANTHER" id="PTHR34981:SF1">
    <property type="entry name" value="CELL DIVISION PROTEIN ZAPA"/>
    <property type="match status" value="1"/>
</dbReference>
<dbReference type="PANTHER" id="PTHR34981">
    <property type="entry name" value="CELL DIVISION PROTEIN ZAPA"/>
    <property type="match status" value="1"/>
</dbReference>
<dbReference type="KEGG" id="tvi:Thivi_3388"/>
<keyword evidence="8" id="KW-0131">Cell cycle</keyword>
<dbReference type="AlphaFoldDB" id="I3YE40"/>
<dbReference type="STRING" id="765911.Thivi_3388"/>
<dbReference type="Gene3D" id="1.20.5.50">
    <property type="match status" value="1"/>
</dbReference>
<dbReference type="Pfam" id="PF05164">
    <property type="entry name" value="ZapA"/>
    <property type="match status" value="1"/>
</dbReference>
<evidence type="ECO:0000256" key="7">
    <source>
        <dbReference type="ARBA" id="ARBA00023210"/>
    </source>
</evidence>
<dbReference type="GO" id="GO:0030428">
    <property type="term" value="C:cell septum"/>
    <property type="evidence" value="ECO:0007669"/>
    <property type="project" value="TreeGrafter"/>
</dbReference>
<evidence type="ECO:0000256" key="10">
    <source>
        <dbReference type="ARBA" id="ARBA00026068"/>
    </source>
</evidence>
<accession>I3YE40</accession>
<dbReference type="Gene3D" id="3.30.160.880">
    <property type="entry name" value="Cell division protein ZapA protomer, N-terminal domain"/>
    <property type="match status" value="1"/>
</dbReference>
<dbReference type="SUPFAM" id="SSF102829">
    <property type="entry name" value="Cell division protein ZapA-like"/>
    <property type="match status" value="1"/>
</dbReference>
<dbReference type="InterPro" id="IPR007838">
    <property type="entry name" value="Cell_div_ZapA-like"/>
</dbReference>
<evidence type="ECO:0000256" key="8">
    <source>
        <dbReference type="ARBA" id="ARBA00023306"/>
    </source>
</evidence>
<evidence type="ECO:0000256" key="2">
    <source>
        <dbReference type="ARBA" id="ARBA00010074"/>
    </source>
</evidence>
<evidence type="ECO:0000256" key="3">
    <source>
        <dbReference type="ARBA" id="ARBA00015195"/>
    </source>
</evidence>
<comment type="subcellular location">
    <subcellularLocation>
        <location evidence="1">Cytoplasm</location>
    </subcellularLocation>
</comment>
<keyword evidence="6" id="KW-0175">Coiled coil</keyword>
<comment type="function">
    <text evidence="9">Activator of cell division through the inhibition of FtsZ GTPase activity, therefore promoting FtsZ assembly into bundles of protofilaments necessary for the formation of the division Z ring. It is recruited early at mid-cell but it is not essential for cell division.</text>
</comment>
<keyword evidence="14" id="KW-1185">Reference proteome</keyword>
<feature type="region of interest" description="Disordered" evidence="12">
    <location>
        <begin position="94"/>
        <end position="125"/>
    </location>
</feature>
<feature type="compositionally biased region" description="Low complexity" evidence="12">
    <location>
        <begin position="95"/>
        <end position="118"/>
    </location>
</feature>
<evidence type="ECO:0000256" key="1">
    <source>
        <dbReference type="ARBA" id="ARBA00004496"/>
    </source>
</evidence>
<evidence type="ECO:0000256" key="5">
    <source>
        <dbReference type="ARBA" id="ARBA00022618"/>
    </source>
</evidence>
<evidence type="ECO:0000256" key="4">
    <source>
        <dbReference type="ARBA" id="ARBA00022490"/>
    </source>
</evidence>
<dbReference type="GO" id="GO:0043093">
    <property type="term" value="P:FtsZ-dependent cytokinesis"/>
    <property type="evidence" value="ECO:0007669"/>
    <property type="project" value="TreeGrafter"/>
</dbReference>
<keyword evidence="5" id="KW-0132">Cell division</keyword>
<dbReference type="GO" id="GO:0032153">
    <property type="term" value="C:cell division site"/>
    <property type="evidence" value="ECO:0007669"/>
    <property type="project" value="TreeGrafter"/>
</dbReference>
<protein>
    <recommendedName>
        <fullName evidence="3">Cell division protein ZapA</fullName>
    </recommendedName>
    <alternativeName>
        <fullName evidence="11">Z ring-associated protein ZapA</fullName>
    </alternativeName>
</protein>
<evidence type="ECO:0000256" key="6">
    <source>
        <dbReference type="ARBA" id="ARBA00023054"/>
    </source>
</evidence>
<evidence type="ECO:0000256" key="11">
    <source>
        <dbReference type="ARBA" id="ARBA00033158"/>
    </source>
</evidence>
<reference evidence="13 14" key="1">
    <citation type="submission" date="2012-06" db="EMBL/GenBank/DDBJ databases">
        <title>Complete sequence of Thiocystis violascens DSM 198.</title>
        <authorList>
            <consortium name="US DOE Joint Genome Institute"/>
            <person name="Lucas S."/>
            <person name="Han J."/>
            <person name="Lapidus A."/>
            <person name="Cheng J.-F."/>
            <person name="Goodwin L."/>
            <person name="Pitluck S."/>
            <person name="Peters L."/>
            <person name="Ovchinnikova G."/>
            <person name="Teshima H."/>
            <person name="Detter J.C."/>
            <person name="Han C."/>
            <person name="Tapia R."/>
            <person name="Land M."/>
            <person name="Hauser L."/>
            <person name="Kyrpides N."/>
            <person name="Ivanova N."/>
            <person name="Pagani I."/>
            <person name="Vogl K."/>
            <person name="Liu Z."/>
            <person name="Frigaard N.-U."/>
            <person name="Bryant D."/>
            <person name="Woyke T."/>
        </authorList>
    </citation>
    <scope>NUCLEOTIDE SEQUENCE [LARGE SCALE GENOMIC DNA]</scope>
    <source>
        <strain evidence="14">ATCC 17096 / DSM 198 / 6111</strain>
    </source>
</reference>
<sequence length="125" mass="14034">MSDEPLQVSIKILEKEYRIACAQHEQEDLKASARLLDHRMREIRQNGRVIGTDRIAVMAALNIAHDLIQLQRAQPGLDPDAGRRLRELQERISMALANEPPAEQPAETPLAEPAEPLLDASNERV</sequence>
<dbReference type="InterPro" id="IPR036192">
    <property type="entry name" value="Cell_div_ZapA-like_sf"/>
</dbReference>
<evidence type="ECO:0000313" key="14">
    <source>
        <dbReference type="Proteomes" id="UP000006062"/>
    </source>
</evidence>
<proteinExistence type="inferred from homology"/>
<dbReference type="OrthoDB" id="5772359at2"/>
<dbReference type="Proteomes" id="UP000006062">
    <property type="component" value="Chromosome"/>
</dbReference>
<keyword evidence="7" id="KW-0717">Septation</keyword>
<dbReference type="EMBL" id="CP003154">
    <property type="protein sequence ID" value="AFL75258.1"/>
    <property type="molecule type" value="Genomic_DNA"/>
</dbReference>
<dbReference type="GO" id="GO:0000921">
    <property type="term" value="P:septin ring assembly"/>
    <property type="evidence" value="ECO:0007669"/>
    <property type="project" value="TreeGrafter"/>
</dbReference>
<evidence type="ECO:0000256" key="12">
    <source>
        <dbReference type="SAM" id="MobiDB-lite"/>
    </source>
</evidence>
<comment type="subunit">
    <text evidence="10">Homodimer. Interacts with FtsZ.</text>
</comment>
<comment type="similarity">
    <text evidence="2">Belongs to the ZapA family. Type 1 subfamily.</text>
</comment>
<dbReference type="GO" id="GO:0000917">
    <property type="term" value="P:division septum assembly"/>
    <property type="evidence" value="ECO:0007669"/>
    <property type="project" value="UniProtKB-KW"/>
</dbReference>
<organism evidence="13 14">
    <name type="scientific">Thiocystis violascens (strain ATCC 17096 / DSM 198 / 6111)</name>
    <name type="common">Chromatium violascens</name>
    <dbReference type="NCBI Taxonomy" id="765911"/>
    <lineage>
        <taxon>Bacteria</taxon>
        <taxon>Pseudomonadati</taxon>
        <taxon>Pseudomonadota</taxon>
        <taxon>Gammaproteobacteria</taxon>
        <taxon>Chromatiales</taxon>
        <taxon>Chromatiaceae</taxon>
        <taxon>Thiocystis</taxon>
    </lineage>
</organism>